<accession>A0A2T0A1A1</accession>
<feature type="compositionally biased region" description="Polar residues" evidence="7">
    <location>
        <begin position="173"/>
        <end position="193"/>
    </location>
</feature>
<dbReference type="CDD" id="cd23800">
    <property type="entry name" value="UBCc_UBE2K"/>
    <property type="match status" value="1"/>
</dbReference>
<keyword evidence="3 6" id="KW-0833">Ubl conjugation pathway</keyword>
<dbReference type="PROSITE" id="PS00183">
    <property type="entry name" value="UBC_1"/>
    <property type="match status" value="1"/>
</dbReference>
<reference evidence="9 10" key="1">
    <citation type="journal article" date="2018" name="Elife">
        <title>Functional genomics of lipid metabolism in the oleaginous yeast Rhodosporidium toruloides.</title>
        <authorList>
            <person name="Coradetti S.T."/>
            <person name="Pinel D."/>
            <person name="Geiselman G."/>
            <person name="Ito M."/>
            <person name="Mondo S."/>
            <person name="Reilly M.C."/>
            <person name="Cheng Y.F."/>
            <person name="Bauer S."/>
            <person name="Grigoriev I."/>
            <person name="Gladden J.M."/>
            <person name="Simmons B.A."/>
            <person name="Brem R."/>
            <person name="Arkin A.P."/>
            <person name="Skerker J.M."/>
        </authorList>
    </citation>
    <scope>NUCLEOTIDE SEQUENCE [LARGE SCALE GENOMIC DNA]</scope>
    <source>
        <strain evidence="9 10">NBRC 0880</strain>
    </source>
</reference>
<evidence type="ECO:0000313" key="9">
    <source>
        <dbReference type="EMBL" id="PRQ71786.1"/>
    </source>
</evidence>
<dbReference type="AlphaFoldDB" id="A0A2T0A1A1"/>
<dbReference type="PANTHER" id="PTHR24068">
    <property type="entry name" value="UBIQUITIN-CONJUGATING ENZYME E2"/>
    <property type="match status" value="1"/>
</dbReference>
<sequence>MANPARNKRLLREFQDIQKDTTGLKIEQVGDSLDHFVGSFPGPSGSPYEGGRFEVDIQPPPRYPFEPLKMKFRTKVYHPNISSATGYICLDILKTSWSPCLWLCALFPSTTTDCSGHCRVFTLRTCLVSLQSLLSTPEPNDPQDAEVAKHYLTDRRGFESTARYWTEVYATPEPSSTTHTPKPSRPTSANSQPAEAPEKREARLAGLNWEDVQAFSEMGFPAEQVIDVLKRLNYRDGNKDKVGEDAVIQRLVG</sequence>
<dbReference type="OrthoDB" id="9993688at2759"/>
<dbReference type="Proteomes" id="UP000239560">
    <property type="component" value="Unassembled WGS sequence"/>
</dbReference>
<evidence type="ECO:0000259" key="8">
    <source>
        <dbReference type="PROSITE" id="PS50127"/>
    </source>
</evidence>
<feature type="domain" description="UBC core" evidence="8">
    <location>
        <begin position="5"/>
        <end position="171"/>
    </location>
</feature>
<dbReference type="EMBL" id="LCTV02000011">
    <property type="protein sequence ID" value="PRQ71786.1"/>
    <property type="molecule type" value="Genomic_DNA"/>
</dbReference>
<evidence type="ECO:0000256" key="7">
    <source>
        <dbReference type="SAM" id="MobiDB-lite"/>
    </source>
</evidence>
<dbReference type="Pfam" id="PF09288">
    <property type="entry name" value="UBA_3"/>
    <property type="match status" value="1"/>
</dbReference>
<keyword evidence="2 6" id="KW-0547">Nucleotide-binding</keyword>
<keyword evidence="1" id="KW-0808">Transferase</keyword>
<evidence type="ECO:0000256" key="5">
    <source>
        <dbReference type="PROSITE-ProRule" id="PRU10133"/>
    </source>
</evidence>
<dbReference type="CDD" id="cd14311">
    <property type="entry name" value="UBA_II_E2_UBC1"/>
    <property type="match status" value="1"/>
</dbReference>
<dbReference type="Gene3D" id="3.10.110.10">
    <property type="entry name" value="Ubiquitin Conjugating Enzyme"/>
    <property type="match status" value="1"/>
</dbReference>
<dbReference type="InterPro" id="IPR015368">
    <property type="entry name" value="UBA_C_fun"/>
</dbReference>
<evidence type="ECO:0000313" key="10">
    <source>
        <dbReference type="Proteomes" id="UP000239560"/>
    </source>
</evidence>
<dbReference type="InterPro" id="IPR000608">
    <property type="entry name" value="UBC"/>
</dbReference>
<dbReference type="Gene3D" id="1.10.8.10">
    <property type="entry name" value="DNA helicase RuvA subunit, C-terminal domain"/>
    <property type="match status" value="1"/>
</dbReference>
<dbReference type="InterPro" id="IPR016135">
    <property type="entry name" value="UBQ-conjugating_enzyme/RWD"/>
</dbReference>
<keyword evidence="4 6" id="KW-0067">ATP-binding</keyword>
<comment type="similarity">
    <text evidence="6">Belongs to the ubiquitin-conjugating enzyme family.</text>
</comment>
<evidence type="ECO:0000256" key="3">
    <source>
        <dbReference type="ARBA" id="ARBA00022786"/>
    </source>
</evidence>
<evidence type="ECO:0000256" key="2">
    <source>
        <dbReference type="ARBA" id="ARBA00022741"/>
    </source>
</evidence>
<dbReference type="GO" id="GO:0005524">
    <property type="term" value="F:ATP binding"/>
    <property type="evidence" value="ECO:0007669"/>
    <property type="project" value="UniProtKB-UniRule"/>
</dbReference>
<dbReference type="InterPro" id="IPR009060">
    <property type="entry name" value="UBA-like_sf"/>
</dbReference>
<feature type="region of interest" description="Disordered" evidence="7">
    <location>
        <begin position="169"/>
        <end position="200"/>
    </location>
</feature>
<evidence type="ECO:0000256" key="6">
    <source>
        <dbReference type="RuleBase" id="RU362109"/>
    </source>
</evidence>
<evidence type="ECO:0000256" key="1">
    <source>
        <dbReference type="ARBA" id="ARBA00022679"/>
    </source>
</evidence>
<evidence type="ECO:0000256" key="4">
    <source>
        <dbReference type="ARBA" id="ARBA00022840"/>
    </source>
</evidence>
<dbReference type="SMART" id="SM00212">
    <property type="entry name" value="UBCc"/>
    <property type="match status" value="1"/>
</dbReference>
<comment type="caution">
    <text evidence="9">The sequence shown here is derived from an EMBL/GenBank/DDBJ whole genome shotgun (WGS) entry which is preliminary data.</text>
</comment>
<organism evidence="9 10">
    <name type="scientific">Rhodotorula toruloides</name>
    <name type="common">Yeast</name>
    <name type="synonym">Rhodosporidium toruloides</name>
    <dbReference type="NCBI Taxonomy" id="5286"/>
    <lineage>
        <taxon>Eukaryota</taxon>
        <taxon>Fungi</taxon>
        <taxon>Dikarya</taxon>
        <taxon>Basidiomycota</taxon>
        <taxon>Pucciniomycotina</taxon>
        <taxon>Microbotryomycetes</taxon>
        <taxon>Sporidiobolales</taxon>
        <taxon>Sporidiobolaceae</taxon>
        <taxon>Rhodotorula</taxon>
    </lineage>
</organism>
<dbReference type="PROSITE" id="PS50127">
    <property type="entry name" value="UBC_2"/>
    <property type="match status" value="1"/>
</dbReference>
<dbReference type="Pfam" id="PF00179">
    <property type="entry name" value="UQ_con"/>
    <property type="match status" value="2"/>
</dbReference>
<name>A0A2T0A1A1_RHOTO</name>
<protein>
    <submittedName>
        <fullName evidence="9">Ubiquitin-conjugating enzyme/RWD-like protein</fullName>
    </submittedName>
</protein>
<proteinExistence type="inferred from homology"/>
<gene>
    <name evidence="9" type="ORF">AAT19DRAFT_9901</name>
</gene>
<dbReference type="SUPFAM" id="SSF54495">
    <property type="entry name" value="UBC-like"/>
    <property type="match status" value="1"/>
</dbReference>
<dbReference type="InterPro" id="IPR023313">
    <property type="entry name" value="UBQ-conjugating_AS"/>
</dbReference>
<feature type="active site" description="Glycyl thioester intermediate" evidence="5">
    <location>
        <position position="89"/>
    </location>
</feature>
<dbReference type="SUPFAM" id="SSF46934">
    <property type="entry name" value="UBA-like"/>
    <property type="match status" value="1"/>
</dbReference>
<dbReference type="GO" id="GO:0016740">
    <property type="term" value="F:transferase activity"/>
    <property type="evidence" value="ECO:0007669"/>
    <property type="project" value="UniProtKB-KW"/>
</dbReference>